<organism evidence="2">
    <name type="scientific">Rhizophora mucronata</name>
    <name type="common">Asiatic mangrove</name>
    <dbReference type="NCBI Taxonomy" id="61149"/>
    <lineage>
        <taxon>Eukaryota</taxon>
        <taxon>Viridiplantae</taxon>
        <taxon>Streptophyta</taxon>
        <taxon>Embryophyta</taxon>
        <taxon>Tracheophyta</taxon>
        <taxon>Spermatophyta</taxon>
        <taxon>Magnoliopsida</taxon>
        <taxon>eudicotyledons</taxon>
        <taxon>Gunneridae</taxon>
        <taxon>Pentapetalae</taxon>
        <taxon>rosids</taxon>
        <taxon>fabids</taxon>
        <taxon>Malpighiales</taxon>
        <taxon>Rhizophoraceae</taxon>
        <taxon>Rhizophora</taxon>
    </lineage>
</organism>
<protein>
    <submittedName>
        <fullName evidence="2">Uncharacterized protein</fullName>
    </submittedName>
</protein>
<reference evidence="2" key="1">
    <citation type="submission" date="2018-02" db="EMBL/GenBank/DDBJ databases">
        <title>Rhizophora mucronata_Transcriptome.</title>
        <authorList>
            <person name="Meera S.P."/>
            <person name="Sreeshan A."/>
            <person name="Augustine A."/>
        </authorList>
    </citation>
    <scope>NUCLEOTIDE SEQUENCE</scope>
    <source>
        <tissue evidence="2">Leaf</tissue>
    </source>
</reference>
<keyword evidence="1" id="KW-1133">Transmembrane helix</keyword>
<dbReference type="AlphaFoldDB" id="A0A2P2PXW0"/>
<proteinExistence type="predicted"/>
<feature type="transmembrane region" description="Helical" evidence="1">
    <location>
        <begin position="6"/>
        <end position="28"/>
    </location>
</feature>
<keyword evidence="1" id="KW-0472">Membrane</keyword>
<evidence type="ECO:0000313" key="2">
    <source>
        <dbReference type="EMBL" id="MBX59587.1"/>
    </source>
</evidence>
<sequence>MLWVSGSSYSLSLLLLSSFLMTFQIALIR</sequence>
<name>A0A2P2PXW0_RHIMU</name>
<evidence type="ECO:0000256" key="1">
    <source>
        <dbReference type="SAM" id="Phobius"/>
    </source>
</evidence>
<keyword evidence="1" id="KW-0812">Transmembrane</keyword>
<dbReference type="EMBL" id="GGEC01079103">
    <property type="protein sequence ID" value="MBX59587.1"/>
    <property type="molecule type" value="Transcribed_RNA"/>
</dbReference>
<accession>A0A2P2PXW0</accession>